<evidence type="ECO:0000256" key="5">
    <source>
        <dbReference type="ARBA" id="ARBA00048780"/>
    </source>
</evidence>
<dbReference type="CDD" id="cd00614">
    <property type="entry name" value="CGS_like"/>
    <property type="match status" value="1"/>
</dbReference>
<reference evidence="9" key="1">
    <citation type="submission" date="2021-09" db="EMBL/GenBank/DDBJ databases">
        <title>Genome analysis of Fictibacillus sp. KIGAM418 isolated from marine sediment.</title>
        <authorList>
            <person name="Seo M.-J."/>
            <person name="Cho E.-S."/>
            <person name="Hwang C.Y."/>
        </authorList>
    </citation>
    <scope>NUCLEOTIDE SEQUENCE</scope>
    <source>
        <strain evidence="9">KIGAM418</strain>
    </source>
</reference>
<comment type="catalytic activity">
    <reaction evidence="5">
        <text>L-homocysteine + H2O = 2-oxobutanoate + hydrogen sulfide + NH4(+) + H(+)</text>
        <dbReference type="Rhea" id="RHEA:14501"/>
        <dbReference type="ChEBI" id="CHEBI:15377"/>
        <dbReference type="ChEBI" id="CHEBI:15378"/>
        <dbReference type="ChEBI" id="CHEBI:16763"/>
        <dbReference type="ChEBI" id="CHEBI:28938"/>
        <dbReference type="ChEBI" id="CHEBI:29919"/>
        <dbReference type="ChEBI" id="CHEBI:58199"/>
        <dbReference type="EC" id="4.4.1.2"/>
    </reaction>
    <physiologicalReaction direction="left-to-right" evidence="5">
        <dbReference type="Rhea" id="RHEA:14502"/>
    </physiologicalReaction>
</comment>
<comment type="similarity">
    <text evidence="8">Belongs to the trans-sulfuration enzymes family.</text>
</comment>
<name>A0A9X1X7B6_9BACL</name>
<dbReference type="InterPro" id="IPR000277">
    <property type="entry name" value="Cys/Met-Metab_PyrdxlP-dep_enz"/>
</dbReference>
<dbReference type="SUPFAM" id="SSF53383">
    <property type="entry name" value="PLP-dependent transferases"/>
    <property type="match status" value="1"/>
</dbReference>
<evidence type="ECO:0000256" key="6">
    <source>
        <dbReference type="ARBA" id="ARBA00052699"/>
    </source>
</evidence>
<keyword evidence="9" id="KW-0032">Aminotransferase</keyword>
<evidence type="ECO:0000313" key="10">
    <source>
        <dbReference type="Proteomes" id="UP001139011"/>
    </source>
</evidence>
<dbReference type="Gene3D" id="3.90.1150.10">
    <property type="entry name" value="Aspartate Aminotransferase, domain 1"/>
    <property type="match status" value="1"/>
</dbReference>
<dbReference type="GO" id="GO:0005737">
    <property type="term" value="C:cytoplasm"/>
    <property type="evidence" value="ECO:0007669"/>
    <property type="project" value="TreeGrafter"/>
</dbReference>
<dbReference type="PANTHER" id="PTHR11808">
    <property type="entry name" value="TRANS-SULFURATION ENZYME FAMILY MEMBER"/>
    <property type="match status" value="1"/>
</dbReference>
<feature type="modified residue" description="N6-(pyridoxal phosphate)lysine" evidence="7">
    <location>
        <position position="206"/>
    </location>
</feature>
<dbReference type="FunFam" id="3.40.640.10:FF:000046">
    <property type="entry name" value="Cystathionine gamma-lyase"/>
    <property type="match status" value="1"/>
</dbReference>
<keyword evidence="2 7" id="KW-0663">Pyridoxal phosphate</keyword>
<gene>
    <name evidence="9" type="ORF">LCY76_01490</name>
</gene>
<dbReference type="GO" id="GO:0047982">
    <property type="term" value="F:homocysteine desulfhydrase activity"/>
    <property type="evidence" value="ECO:0007669"/>
    <property type="project" value="UniProtKB-EC"/>
</dbReference>
<evidence type="ECO:0000256" key="8">
    <source>
        <dbReference type="RuleBase" id="RU362118"/>
    </source>
</evidence>
<dbReference type="GO" id="GO:0019346">
    <property type="term" value="P:transsulfuration"/>
    <property type="evidence" value="ECO:0007669"/>
    <property type="project" value="InterPro"/>
</dbReference>
<comment type="cofactor">
    <cofactor evidence="1 8">
        <name>pyridoxal 5'-phosphate</name>
        <dbReference type="ChEBI" id="CHEBI:597326"/>
    </cofactor>
</comment>
<dbReference type="EMBL" id="JAIWJX010000002">
    <property type="protein sequence ID" value="MCK6255304.1"/>
    <property type="molecule type" value="Genomic_DNA"/>
</dbReference>
<dbReference type="AlphaFoldDB" id="A0A9X1X7B6"/>
<evidence type="ECO:0000256" key="2">
    <source>
        <dbReference type="ARBA" id="ARBA00022898"/>
    </source>
</evidence>
<keyword evidence="10" id="KW-1185">Reference proteome</keyword>
<evidence type="ECO:0000313" key="9">
    <source>
        <dbReference type="EMBL" id="MCK6255304.1"/>
    </source>
</evidence>
<comment type="catalytic activity">
    <reaction evidence="6">
        <text>L-methionine + H2O = methanethiol + 2-oxobutanoate + NH4(+)</text>
        <dbReference type="Rhea" id="RHEA:23800"/>
        <dbReference type="ChEBI" id="CHEBI:15377"/>
        <dbReference type="ChEBI" id="CHEBI:16007"/>
        <dbReference type="ChEBI" id="CHEBI:16763"/>
        <dbReference type="ChEBI" id="CHEBI:28938"/>
        <dbReference type="ChEBI" id="CHEBI:57844"/>
        <dbReference type="EC" id="4.4.1.11"/>
    </reaction>
    <physiologicalReaction direction="left-to-right" evidence="6">
        <dbReference type="Rhea" id="RHEA:23801"/>
    </physiologicalReaction>
</comment>
<dbReference type="Gene3D" id="3.40.640.10">
    <property type="entry name" value="Type I PLP-dependent aspartate aminotransferase-like (Major domain)"/>
    <property type="match status" value="1"/>
</dbReference>
<proteinExistence type="inferred from homology"/>
<dbReference type="InterPro" id="IPR015421">
    <property type="entry name" value="PyrdxlP-dep_Trfase_major"/>
</dbReference>
<dbReference type="GO" id="GO:0008483">
    <property type="term" value="F:transaminase activity"/>
    <property type="evidence" value="ECO:0007669"/>
    <property type="project" value="UniProtKB-KW"/>
</dbReference>
<organism evidence="9 10">
    <name type="scientific">Fictibacillus marinisediminis</name>
    <dbReference type="NCBI Taxonomy" id="2878389"/>
    <lineage>
        <taxon>Bacteria</taxon>
        <taxon>Bacillati</taxon>
        <taxon>Bacillota</taxon>
        <taxon>Bacilli</taxon>
        <taxon>Bacillales</taxon>
        <taxon>Fictibacillaceae</taxon>
        <taxon>Fictibacillus</taxon>
    </lineage>
</organism>
<dbReference type="Proteomes" id="UP001139011">
    <property type="component" value="Unassembled WGS sequence"/>
</dbReference>
<sequence>MKDKKFDTKAVHFSTIRESAVASKVQPIYQTTAYSFKDLDDIEEYFRGNKPYLYSRVDNPNNDDLAAGVARLEEAPSGAATSSGLSAILCAVLAVAQNGDHIVACDDLYGGTYHLFASELKTFGIDVTFVSFADQQSIQEAIRPNTKILYSESITNPLLRVEDITGMVELAKKNNIVSMIDNTFATPYLIQPYVQGVNVVIHSATKYIAGHSDVTAGIIAGDQNIIAKAKEKMANLGCNLGPFDAWLAARGLKTLSVRMERQVKNAASLAQVLTEHQAVKKVYYPQSANEKGNGAIVTAELSEKADIEAFFQNLSWIKIVATLAGVETSVSYPLRTSHRSMPAELIKKLGITKHVVRISVGIEDIEDITYAFTNALDHSL</sequence>
<dbReference type="PIRSF" id="PIRSF001434">
    <property type="entry name" value="CGS"/>
    <property type="match status" value="1"/>
</dbReference>
<evidence type="ECO:0000256" key="4">
    <source>
        <dbReference type="ARBA" id="ARBA00047199"/>
    </source>
</evidence>
<dbReference type="EC" id="4.4.1.2" evidence="3"/>
<dbReference type="GO" id="GO:0018826">
    <property type="term" value="F:methionine gamma-lyase activity"/>
    <property type="evidence" value="ECO:0007669"/>
    <property type="project" value="UniProtKB-EC"/>
</dbReference>
<dbReference type="InterPro" id="IPR015422">
    <property type="entry name" value="PyrdxlP-dep_Trfase_small"/>
</dbReference>
<keyword evidence="9" id="KW-0808">Transferase</keyword>
<dbReference type="GO" id="GO:0030170">
    <property type="term" value="F:pyridoxal phosphate binding"/>
    <property type="evidence" value="ECO:0007669"/>
    <property type="project" value="InterPro"/>
</dbReference>
<dbReference type="InterPro" id="IPR015424">
    <property type="entry name" value="PyrdxlP-dep_Trfase"/>
</dbReference>
<dbReference type="Pfam" id="PF01053">
    <property type="entry name" value="Cys_Met_Meta_PP"/>
    <property type="match status" value="1"/>
</dbReference>
<evidence type="ECO:0000256" key="1">
    <source>
        <dbReference type="ARBA" id="ARBA00001933"/>
    </source>
</evidence>
<evidence type="ECO:0000256" key="3">
    <source>
        <dbReference type="ARBA" id="ARBA00047175"/>
    </source>
</evidence>
<dbReference type="PANTHER" id="PTHR11808:SF89">
    <property type="entry name" value="METHIONINE GAMMA-LYASE"/>
    <property type="match status" value="1"/>
</dbReference>
<comment type="caution">
    <text evidence="9">The sequence shown here is derived from an EMBL/GenBank/DDBJ whole genome shotgun (WGS) entry which is preliminary data.</text>
</comment>
<dbReference type="RefSeq" id="WP_248251157.1">
    <property type="nucleotide sequence ID" value="NZ_JAIWJX010000002.1"/>
</dbReference>
<evidence type="ECO:0000256" key="7">
    <source>
        <dbReference type="PIRSR" id="PIRSR001434-2"/>
    </source>
</evidence>
<protein>
    <recommendedName>
        <fullName evidence="3">homocysteine desulfhydrase</fullName>
        <ecNumber evidence="3">4.4.1.2</ecNumber>
    </recommendedName>
    <alternativeName>
        <fullName evidence="4">Homocysteine desulfhydrase</fullName>
    </alternativeName>
</protein>
<accession>A0A9X1X7B6</accession>